<dbReference type="Proteomes" id="UP000008957">
    <property type="component" value="Chromosome"/>
</dbReference>
<dbReference type="InterPro" id="IPR004960">
    <property type="entry name" value="LipA_acyltrans"/>
</dbReference>
<keyword evidence="8" id="KW-1185">Reference proteome</keyword>
<evidence type="ECO:0000256" key="3">
    <source>
        <dbReference type="ARBA" id="ARBA00022519"/>
    </source>
</evidence>
<dbReference type="EC" id="2.3.1.-" evidence="7"/>
<accession>A0AB94IYW9</accession>
<evidence type="ECO:0000256" key="5">
    <source>
        <dbReference type="ARBA" id="ARBA00023136"/>
    </source>
</evidence>
<dbReference type="PANTHER" id="PTHR30606:SF10">
    <property type="entry name" value="PHOSPHATIDYLINOSITOL MANNOSIDE ACYLTRANSFERASE"/>
    <property type="match status" value="1"/>
</dbReference>
<proteinExistence type="predicted"/>
<keyword evidence="3" id="KW-0997">Cell inner membrane</keyword>
<sequence>MSAAACAVRAFQAVADAGWRGRMVYGVLYGLLKLVQPRRERIDANLRLVWPERDAAWRRAFRARVYQNLAWTVTEVLALQRDPGQASSWISGVEGRSILDELAEGGQGAILLTGHFGNWELLGTWYAQVLKAKGRQLYAVFQEIHDRDLSGVLKGFRERGGISVLPKEMSVLEMAHRLRAGAHIAILADVSWLEGALTLPFMGHECTNSPGPAILAMLASVPIVPLGIYRRGPFEHGVRVFPPLSIPGQGSRAERIGGGTLAINRALEAIIAPRPELWFWLHDRWKSRPLSRQTVVKDGAAEKSPVCPV</sequence>
<comment type="subcellular location">
    <subcellularLocation>
        <location evidence="1">Cell inner membrane</location>
    </subcellularLocation>
</comment>
<reference evidence="8" key="1">
    <citation type="submission" date="2010-03" db="EMBL/GenBank/DDBJ databases">
        <title>The genome sequence of Synergistetes sp. SGP1.</title>
        <authorList>
            <consortium name="metaHIT consortium -- http://www.metahit.eu/"/>
            <person name="Pajon A."/>
            <person name="Turner K."/>
            <person name="Parkhill J."/>
            <person name="Wade W."/>
            <person name="Vartoukian S."/>
        </authorList>
    </citation>
    <scope>NUCLEOTIDE SEQUENCE [LARGE SCALE GENOMIC DNA]</scope>
    <source>
        <strain evidence="8">SGP1</strain>
    </source>
</reference>
<dbReference type="AlphaFoldDB" id="A0AB94IYW9"/>
<dbReference type="Pfam" id="PF03279">
    <property type="entry name" value="Lip_A_acyltrans"/>
    <property type="match status" value="1"/>
</dbReference>
<evidence type="ECO:0000256" key="1">
    <source>
        <dbReference type="ARBA" id="ARBA00004533"/>
    </source>
</evidence>
<keyword evidence="2" id="KW-1003">Cell membrane</keyword>
<keyword evidence="6 7" id="KW-0012">Acyltransferase</keyword>
<dbReference type="CDD" id="cd07984">
    <property type="entry name" value="LPLAT_LABLAT-like"/>
    <property type="match status" value="1"/>
</dbReference>
<keyword evidence="4 7" id="KW-0808">Transferase</keyword>
<evidence type="ECO:0000256" key="4">
    <source>
        <dbReference type="ARBA" id="ARBA00022679"/>
    </source>
</evidence>
<dbReference type="EMBL" id="FP929056">
    <property type="protein sequence ID" value="CBL28900.1"/>
    <property type="molecule type" value="Genomic_DNA"/>
</dbReference>
<organism evidence="7 8">
    <name type="scientific">Fretibacterium fastidiosum</name>
    <dbReference type="NCBI Taxonomy" id="651822"/>
    <lineage>
        <taxon>Bacteria</taxon>
        <taxon>Thermotogati</taxon>
        <taxon>Synergistota</taxon>
        <taxon>Synergistia</taxon>
        <taxon>Synergistales</taxon>
        <taxon>Aminobacteriaceae</taxon>
        <taxon>Fretibacterium</taxon>
    </lineage>
</organism>
<dbReference type="GO" id="GO:0009247">
    <property type="term" value="P:glycolipid biosynthetic process"/>
    <property type="evidence" value="ECO:0007669"/>
    <property type="project" value="UniProtKB-ARBA"/>
</dbReference>
<evidence type="ECO:0000256" key="2">
    <source>
        <dbReference type="ARBA" id="ARBA00022475"/>
    </source>
</evidence>
<name>A0AB94IYW9_9BACT</name>
<evidence type="ECO:0000313" key="8">
    <source>
        <dbReference type="Proteomes" id="UP000008957"/>
    </source>
</evidence>
<dbReference type="PANTHER" id="PTHR30606">
    <property type="entry name" value="LIPID A BIOSYNTHESIS LAUROYL ACYLTRANSFERASE"/>
    <property type="match status" value="1"/>
</dbReference>
<dbReference type="GO" id="GO:0016746">
    <property type="term" value="F:acyltransferase activity"/>
    <property type="evidence" value="ECO:0007669"/>
    <property type="project" value="UniProtKB-KW"/>
</dbReference>
<evidence type="ECO:0000313" key="7">
    <source>
        <dbReference type="EMBL" id="CBL28900.1"/>
    </source>
</evidence>
<gene>
    <name evidence="7" type="ORF">SY1_21830</name>
</gene>
<reference evidence="7 8" key="2">
    <citation type="submission" date="2010-03" db="EMBL/GenBank/DDBJ databases">
        <authorList>
            <person name="Pajon A."/>
        </authorList>
    </citation>
    <scope>NUCLEOTIDE SEQUENCE [LARGE SCALE GENOMIC DNA]</scope>
    <source>
        <strain evidence="7 8">SGP1</strain>
    </source>
</reference>
<keyword evidence="5" id="KW-0472">Membrane</keyword>
<dbReference type="KEGG" id="sbr:SY1_21830"/>
<dbReference type="GO" id="GO:0005886">
    <property type="term" value="C:plasma membrane"/>
    <property type="evidence" value="ECO:0007669"/>
    <property type="project" value="UniProtKB-SubCell"/>
</dbReference>
<evidence type="ECO:0000256" key="6">
    <source>
        <dbReference type="ARBA" id="ARBA00023315"/>
    </source>
</evidence>
<dbReference type="RefSeq" id="WP_015557047.1">
    <property type="nucleotide sequence ID" value="NC_021038.1"/>
</dbReference>
<protein>
    <submittedName>
        <fullName evidence="7">Lauroyl/myristoyl acyltransferase</fullName>
        <ecNumber evidence="7">2.3.1.-</ecNumber>
    </submittedName>
</protein>